<dbReference type="InterPro" id="IPR056798">
    <property type="entry name" value="ADH_Fe_C"/>
</dbReference>
<dbReference type="Pfam" id="PF25137">
    <property type="entry name" value="ADH_Fe_C"/>
    <property type="match status" value="1"/>
</dbReference>
<dbReference type="Pfam" id="PF00465">
    <property type="entry name" value="Fe-ADH"/>
    <property type="match status" value="1"/>
</dbReference>
<feature type="domain" description="Fe-containing alcohol dehydrogenase-like C-terminal" evidence="4">
    <location>
        <begin position="186"/>
        <end position="380"/>
    </location>
</feature>
<dbReference type="PANTHER" id="PTHR11496:SF102">
    <property type="entry name" value="ALCOHOL DEHYDROGENASE 4"/>
    <property type="match status" value="1"/>
</dbReference>
<gene>
    <name evidence="5" type="ORF">IAC18_03190</name>
</gene>
<evidence type="ECO:0000256" key="2">
    <source>
        <dbReference type="ARBA" id="ARBA00023002"/>
    </source>
</evidence>
<evidence type="ECO:0000259" key="4">
    <source>
        <dbReference type="Pfam" id="PF25137"/>
    </source>
</evidence>
<evidence type="ECO:0000259" key="3">
    <source>
        <dbReference type="Pfam" id="PF00465"/>
    </source>
</evidence>
<proteinExistence type="inferred from homology"/>
<sequence>MLNYTFVQNIKILAGNGCIANIGEVVSSFGYHKALFIHGGSLRRSGVATKVEAALGRYGIECVDFERVKSDPPASLVDEGAAFARENGCDCVVAIGGGSAIDMAKAINLLRFNEGKILEYAAKPHVQSPGLFVAPTTSGTGAELSTGSVLTDTEHDMKIPVPVNNSMPEVVFLDPELTVSMSPAMTMQTGLDAFSHAVEGYCNLMSSMMMDPICEKIMEMIAESLPAAVADGADMQARARLQAAACMGGWCLTNVYANVGHSLAHVVGAHYHLVHGSACSYSLPPVLKHMAPAVPQKVKRIGRILGASFDGGETPEQIGEKAAAAYIAFRDGLGMPPVREAGVVVEDIDALAELVVHEPFAQLTPVPVDHAAAVKLLREMLGL</sequence>
<dbReference type="Gene3D" id="1.20.1090.10">
    <property type="entry name" value="Dehydroquinate synthase-like - alpha domain"/>
    <property type="match status" value="1"/>
</dbReference>
<organism evidence="5 6">
    <name type="scientific">Candidatus Scatomorpha merdipullorum</name>
    <dbReference type="NCBI Taxonomy" id="2840927"/>
    <lineage>
        <taxon>Bacteria</taxon>
        <taxon>Bacillati</taxon>
        <taxon>Bacillota</taxon>
        <taxon>Clostridia</taxon>
        <taxon>Eubacteriales</taxon>
        <taxon>Candidatus Scatomorpha</taxon>
    </lineage>
</organism>
<dbReference type="GO" id="GO:0046872">
    <property type="term" value="F:metal ion binding"/>
    <property type="evidence" value="ECO:0007669"/>
    <property type="project" value="InterPro"/>
</dbReference>
<dbReference type="EMBL" id="DVJK01000087">
    <property type="protein sequence ID" value="HIS66550.1"/>
    <property type="molecule type" value="Genomic_DNA"/>
</dbReference>
<comment type="caution">
    <text evidence="5">The sequence shown here is derived from an EMBL/GenBank/DDBJ whole genome shotgun (WGS) entry which is preliminary data.</text>
</comment>
<dbReference type="SUPFAM" id="SSF56796">
    <property type="entry name" value="Dehydroquinate synthase-like"/>
    <property type="match status" value="1"/>
</dbReference>
<reference evidence="5" key="2">
    <citation type="journal article" date="2021" name="PeerJ">
        <title>Extensive microbial diversity within the chicken gut microbiome revealed by metagenomics and culture.</title>
        <authorList>
            <person name="Gilroy R."/>
            <person name="Ravi A."/>
            <person name="Getino M."/>
            <person name="Pursley I."/>
            <person name="Horton D.L."/>
            <person name="Alikhan N.F."/>
            <person name="Baker D."/>
            <person name="Gharbi K."/>
            <person name="Hall N."/>
            <person name="Watson M."/>
            <person name="Adriaenssens E.M."/>
            <person name="Foster-Nyarko E."/>
            <person name="Jarju S."/>
            <person name="Secka A."/>
            <person name="Antonio M."/>
            <person name="Oren A."/>
            <person name="Chaudhuri R.R."/>
            <person name="La Ragione R."/>
            <person name="Hildebrand F."/>
            <person name="Pallen M.J."/>
        </authorList>
    </citation>
    <scope>NUCLEOTIDE SEQUENCE</scope>
    <source>
        <strain evidence="5">ChiHjej10B9-9673</strain>
    </source>
</reference>
<dbReference type="CDD" id="cd14863">
    <property type="entry name" value="Fe-ADH-like"/>
    <property type="match status" value="1"/>
</dbReference>
<keyword evidence="2" id="KW-0560">Oxidoreductase</keyword>
<comment type="similarity">
    <text evidence="1">Belongs to the iron-containing alcohol dehydrogenase family.</text>
</comment>
<evidence type="ECO:0000313" key="6">
    <source>
        <dbReference type="Proteomes" id="UP000824001"/>
    </source>
</evidence>
<feature type="domain" description="Alcohol dehydrogenase iron-type/glycerol dehydrogenase GldA" evidence="3">
    <location>
        <begin position="11"/>
        <end position="175"/>
    </location>
</feature>
<dbReference type="InterPro" id="IPR039697">
    <property type="entry name" value="Alcohol_dehydrogenase_Fe"/>
</dbReference>
<reference evidence="5" key="1">
    <citation type="submission" date="2020-10" db="EMBL/GenBank/DDBJ databases">
        <authorList>
            <person name="Gilroy R."/>
        </authorList>
    </citation>
    <scope>NUCLEOTIDE SEQUENCE</scope>
    <source>
        <strain evidence="5">ChiHjej10B9-9673</strain>
    </source>
</reference>
<dbReference type="PANTHER" id="PTHR11496">
    <property type="entry name" value="ALCOHOL DEHYDROGENASE"/>
    <property type="match status" value="1"/>
</dbReference>
<dbReference type="InterPro" id="IPR001670">
    <property type="entry name" value="ADH_Fe/GldA"/>
</dbReference>
<accession>A0A9D1JUI8</accession>
<dbReference type="FunFam" id="3.40.50.1970:FF:000003">
    <property type="entry name" value="Alcohol dehydrogenase, iron-containing"/>
    <property type="match status" value="1"/>
</dbReference>
<dbReference type="Gene3D" id="3.40.50.1970">
    <property type="match status" value="1"/>
</dbReference>
<dbReference type="Proteomes" id="UP000824001">
    <property type="component" value="Unassembled WGS sequence"/>
</dbReference>
<evidence type="ECO:0000313" key="5">
    <source>
        <dbReference type="EMBL" id="HIS66550.1"/>
    </source>
</evidence>
<name>A0A9D1JUI8_9FIRM</name>
<protein>
    <submittedName>
        <fullName evidence="5">Iron-containing alcohol dehydrogenase</fullName>
    </submittedName>
</protein>
<dbReference type="AlphaFoldDB" id="A0A9D1JUI8"/>
<dbReference type="GO" id="GO:0004022">
    <property type="term" value="F:alcohol dehydrogenase (NAD+) activity"/>
    <property type="evidence" value="ECO:0007669"/>
    <property type="project" value="TreeGrafter"/>
</dbReference>
<evidence type="ECO:0000256" key="1">
    <source>
        <dbReference type="ARBA" id="ARBA00007358"/>
    </source>
</evidence>